<reference evidence="1 2" key="1">
    <citation type="journal article" date="2023" name="PLoS ONE">
        <title>Cytospora paraplurivora sp. nov. isolated from orchards with fruit tree decline syndrome in Ontario, Canada.</title>
        <authorList>
            <person name="Ilyukhin E."/>
            <person name="Nguyen H.D.T."/>
            <person name="Castle A.J."/>
            <person name="Ellouze W."/>
        </authorList>
    </citation>
    <scope>NUCLEOTIDE SEQUENCE [LARGE SCALE GENOMIC DNA]</scope>
    <source>
        <strain evidence="1 2">FDS-564</strain>
    </source>
</reference>
<gene>
    <name evidence="1" type="ORF">SLS53_007192</name>
</gene>
<dbReference type="EMBL" id="JAJSPL020000035">
    <property type="protein sequence ID" value="KAK7736164.1"/>
    <property type="molecule type" value="Genomic_DNA"/>
</dbReference>
<proteinExistence type="predicted"/>
<comment type="caution">
    <text evidence="1">The sequence shown here is derived from an EMBL/GenBank/DDBJ whole genome shotgun (WGS) entry which is preliminary data.</text>
</comment>
<dbReference type="InterPro" id="IPR036852">
    <property type="entry name" value="Peptidase_S8/S53_dom_sf"/>
</dbReference>
<dbReference type="GO" id="GO:0006508">
    <property type="term" value="P:proteolysis"/>
    <property type="evidence" value="ECO:0007669"/>
    <property type="project" value="InterPro"/>
</dbReference>
<dbReference type="AlphaFoldDB" id="A0AAN9U374"/>
<dbReference type="Proteomes" id="UP001320245">
    <property type="component" value="Unassembled WGS sequence"/>
</dbReference>
<evidence type="ECO:0000313" key="2">
    <source>
        <dbReference type="Proteomes" id="UP001320245"/>
    </source>
</evidence>
<evidence type="ECO:0000313" key="1">
    <source>
        <dbReference type="EMBL" id="KAK7736164.1"/>
    </source>
</evidence>
<accession>A0AAN9U374</accession>
<name>A0AAN9U374_9PEZI</name>
<organism evidence="1 2">
    <name type="scientific">Cytospora paraplurivora</name>
    <dbReference type="NCBI Taxonomy" id="2898453"/>
    <lineage>
        <taxon>Eukaryota</taxon>
        <taxon>Fungi</taxon>
        <taxon>Dikarya</taxon>
        <taxon>Ascomycota</taxon>
        <taxon>Pezizomycotina</taxon>
        <taxon>Sordariomycetes</taxon>
        <taxon>Sordariomycetidae</taxon>
        <taxon>Diaporthales</taxon>
        <taxon>Cytosporaceae</taxon>
        <taxon>Cytospora</taxon>
    </lineage>
</organism>
<keyword evidence="2" id="KW-1185">Reference proteome</keyword>
<sequence>MTPNVRTEDASERLYLSLLSSPENHNNPNTGRYSYNESAQGQGTWLVIIDTGFDWERFPEEFGKPDEPRPMKFWKVPEDIRNRELRKDEIIKGLHWPPNDLRDHGDPFDGVPEGHGTQTAILAGGLTSGVARRAGLYLIKAGGAILDKDEEVVEEDVCADSLTIALDHVLEELRDGVLPYGRTILIIDTRK</sequence>
<dbReference type="Gene3D" id="3.40.50.200">
    <property type="entry name" value="Peptidase S8/S53 domain"/>
    <property type="match status" value="1"/>
</dbReference>
<dbReference type="GO" id="GO:0004252">
    <property type="term" value="F:serine-type endopeptidase activity"/>
    <property type="evidence" value="ECO:0007669"/>
    <property type="project" value="InterPro"/>
</dbReference>
<dbReference type="SUPFAM" id="SSF52743">
    <property type="entry name" value="Subtilisin-like"/>
    <property type="match status" value="1"/>
</dbReference>
<protein>
    <submittedName>
        <fullName evidence="1">Uncharacterized protein</fullName>
    </submittedName>
</protein>